<feature type="domain" description="Tyr recombinase" evidence="5">
    <location>
        <begin position="260"/>
        <end position="478"/>
    </location>
</feature>
<evidence type="ECO:0000313" key="6">
    <source>
        <dbReference type="EMBL" id="WIX05324.1"/>
    </source>
</evidence>
<dbReference type="AlphaFoldDB" id="A0AAJ6GRK0"/>
<dbReference type="InterPro" id="IPR013762">
    <property type="entry name" value="Integrase-like_cat_sf"/>
</dbReference>
<dbReference type="GO" id="GO:0003677">
    <property type="term" value="F:DNA binding"/>
    <property type="evidence" value="ECO:0007669"/>
    <property type="project" value="UniProtKB-KW"/>
</dbReference>
<dbReference type="Gene3D" id="1.10.150.130">
    <property type="match status" value="1"/>
</dbReference>
<accession>A0AAJ6GRK0</accession>
<dbReference type="SUPFAM" id="SSF56349">
    <property type="entry name" value="DNA breaking-rejoining enzymes"/>
    <property type="match status" value="1"/>
</dbReference>
<organism evidence="6 7">
    <name type="scientific">Xanthomonas oryzae pv. leersiae</name>
    <dbReference type="NCBI Taxonomy" id="3112258"/>
    <lineage>
        <taxon>Bacteria</taxon>
        <taxon>Pseudomonadati</taxon>
        <taxon>Pseudomonadota</taxon>
        <taxon>Gammaproteobacteria</taxon>
        <taxon>Lysobacterales</taxon>
        <taxon>Lysobacteraceae</taxon>
        <taxon>Xanthomonas</taxon>
    </lineage>
</organism>
<name>A0AAJ6GRK0_9XANT</name>
<reference evidence="6 7" key="1">
    <citation type="submission" date="2023-05" db="EMBL/GenBank/DDBJ databases">
        <title>Complete Genome Resource of Xanthomonas oryzae pv. leersiae Strain YNJC Isolated From Plateau Japonica Rice in Southwest China.</title>
        <authorList>
            <person name="Aa X."/>
            <person name="Mei L."/>
            <person name="Liu P."/>
            <person name="Yang Y."/>
            <person name="Tang C."/>
            <person name="Zhang F."/>
            <person name="Dong C."/>
            <person name="Wang B."/>
            <person name="Chen X."/>
            <person name="Dai L."/>
        </authorList>
    </citation>
    <scope>NUCLEOTIDE SEQUENCE [LARGE SCALE GENOMIC DNA]</scope>
    <source>
        <strain evidence="6 7">YNJC</strain>
    </source>
</reference>
<evidence type="ECO:0000256" key="1">
    <source>
        <dbReference type="ARBA" id="ARBA00008857"/>
    </source>
</evidence>
<dbReference type="EMBL" id="CP127225">
    <property type="protein sequence ID" value="WIX05324.1"/>
    <property type="molecule type" value="Genomic_DNA"/>
</dbReference>
<dbReference type="InterPro" id="IPR050090">
    <property type="entry name" value="Tyrosine_recombinase_XerCD"/>
</dbReference>
<dbReference type="GO" id="GO:0006310">
    <property type="term" value="P:DNA recombination"/>
    <property type="evidence" value="ECO:0007669"/>
    <property type="project" value="UniProtKB-KW"/>
</dbReference>
<keyword evidence="3" id="KW-0238">DNA-binding</keyword>
<sequence length="508" mass="56338">MLLPLIDLNHSDTEASAKSIISIFLSLTACRLTLLLDHLQPKGKSMTPKQKQPPVVPLINDGEQLHFKSIQVGKTLFNDVTVRGRQAAIQLSEMLQSAWQTFCASRARRPRSRYPEALPTGSPARLLSVEIADYLKDMARRDLQDTTINSAARSLKILRLTCGDVPVSQIDHQHIHQMWDVLRWAPPGLTSNPRFESMSAEDIIREGAALNVPCPASATTELHRRMVTSFFNALLKTKAVAHSPMAAFKPKKPSLLTNTTTPSRLLSAGDIQKIFDPATFNAWASKFPHRWWGPILGLYTGARINEVAQLKVADIILEQGQWCVAIRMTADDDLAQSNGAQTRQRLKGKSAIRKIPLHPEVINAGFLDFVADIKACGHPRLFPHLSAGKNKKSGASNCRYSQGLLNQFSDYLKDLGFAKGIGFHGFRHTLATELHAAGITPHDIALLTGHSLVKSVPVLQDHYIHKSSGNVMQRQLAALSLYQPSVQLPVYQRGQFKEKLRKGTKMYP</sequence>
<evidence type="ECO:0000259" key="5">
    <source>
        <dbReference type="PROSITE" id="PS51898"/>
    </source>
</evidence>
<evidence type="ECO:0000256" key="2">
    <source>
        <dbReference type="ARBA" id="ARBA00022908"/>
    </source>
</evidence>
<protein>
    <submittedName>
        <fullName evidence="6">Site-specific integrase</fullName>
    </submittedName>
</protein>
<dbReference type="Gene3D" id="1.10.443.10">
    <property type="entry name" value="Intergrase catalytic core"/>
    <property type="match status" value="1"/>
</dbReference>
<dbReference type="InterPro" id="IPR011010">
    <property type="entry name" value="DNA_brk_join_enz"/>
</dbReference>
<proteinExistence type="inferred from homology"/>
<comment type="similarity">
    <text evidence="1">Belongs to the 'phage' integrase family.</text>
</comment>
<gene>
    <name evidence="6" type="ORF">QN060_13770</name>
</gene>
<dbReference type="PANTHER" id="PTHR30349">
    <property type="entry name" value="PHAGE INTEGRASE-RELATED"/>
    <property type="match status" value="1"/>
</dbReference>
<dbReference type="PROSITE" id="PS51898">
    <property type="entry name" value="TYR_RECOMBINASE"/>
    <property type="match status" value="1"/>
</dbReference>
<dbReference type="InterPro" id="IPR010998">
    <property type="entry name" value="Integrase_recombinase_N"/>
</dbReference>
<dbReference type="Pfam" id="PF00589">
    <property type="entry name" value="Phage_integrase"/>
    <property type="match status" value="1"/>
</dbReference>
<dbReference type="GO" id="GO:0015074">
    <property type="term" value="P:DNA integration"/>
    <property type="evidence" value="ECO:0007669"/>
    <property type="project" value="UniProtKB-KW"/>
</dbReference>
<keyword evidence="2" id="KW-0229">DNA integration</keyword>
<keyword evidence="4" id="KW-0233">DNA recombination</keyword>
<evidence type="ECO:0000313" key="7">
    <source>
        <dbReference type="Proteomes" id="UP001228059"/>
    </source>
</evidence>
<evidence type="ECO:0000256" key="4">
    <source>
        <dbReference type="ARBA" id="ARBA00023172"/>
    </source>
</evidence>
<dbReference type="CDD" id="cd01184">
    <property type="entry name" value="INT_C_like_1"/>
    <property type="match status" value="1"/>
</dbReference>
<dbReference type="InterPro" id="IPR002104">
    <property type="entry name" value="Integrase_catalytic"/>
</dbReference>
<dbReference type="PANTHER" id="PTHR30349:SF64">
    <property type="entry name" value="PROPHAGE INTEGRASE INTD-RELATED"/>
    <property type="match status" value="1"/>
</dbReference>
<evidence type="ECO:0000256" key="3">
    <source>
        <dbReference type="ARBA" id="ARBA00023125"/>
    </source>
</evidence>
<dbReference type="Proteomes" id="UP001228059">
    <property type="component" value="Chromosome"/>
</dbReference>